<comment type="caution">
    <text evidence="2">The sequence shown here is derived from an EMBL/GenBank/DDBJ whole genome shotgun (WGS) entry which is preliminary data.</text>
</comment>
<keyword evidence="1" id="KW-0472">Membrane</keyword>
<organism evidence="2 3">
    <name type="scientific">Streptomyces cacaoi</name>
    <dbReference type="NCBI Taxonomy" id="1898"/>
    <lineage>
        <taxon>Bacteria</taxon>
        <taxon>Bacillati</taxon>
        <taxon>Actinomycetota</taxon>
        <taxon>Actinomycetes</taxon>
        <taxon>Kitasatosporales</taxon>
        <taxon>Streptomycetaceae</taxon>
        <taxon>Streptomyces</taxon>
    </lineage>
</organism>
<protein>
    <submittedName>
        <fullName evidence="2">Uncharacterized protein</fullName>
    </submittedName>
</protein>
<name>A0A4Y3R6Y3_STRCI</name>
<feature type="transmembrane region" description="Helical" evidence="1">
    <location>
        <begin position="378"/>
        <end position="398"/>
    </location>
</feature>
<proteinExistence type="predicted"/>
<evidence type="ECO:0000256" key="1">
    <source>
        <dbReference type="SAM" id="Phobius"/>
    </source>
</evidence>
<feature type="transmembrane region" description="Helical" evidence="1">
    <location>
        <begin position="15"/>
        <end position="37"/>
    </location>
</feature>
<feature type="transmembrane region" description="Helical" evidence="1">
    <location>
        <begin position="194"/>
        <end position="214"/>
    </location>
</feature>
<dbReference type="AlphaFoldDB" id="A0A4Y3R6Y3"/>
<dbReference type="EMBL" id="BJMM01000022">
    <property type="protein sequence ID" value="GEB51650.1"/>
    <property type="molecule type" value="Genomic_DNA"/>
</dbReference>
<feature type="transmembrane region" description="Helical" evidence="1">
    <location>
        <begin position="49"/>
        <end position="71"/>
    </location>
</feature>
<gene>
    <name evidence="2" type="ORF">SCA03_42010</name>
</gene>
<evidence type="ECO:0000313" key="3">
    <source>
        <dbReference type="Proteomes" id="UP000319210"/>
    </source>
</evidence>
<keyword evidence="1" id="KW-0812">Transmembrane</keyword>
<dbReference type="Proteomes" id="UP000319210">
    <property type="component" value="Unassembled WGS sequence"/>
</dbReference>
<dbReference type="OrthoDB" id="4216285at2"/>
<reference evidence="2 3" key="1">
    <citation type="submission" date="2019-06" db="EMBL/GenBank/DDBJ databases">
        <title>Whole genome shotgun sequence of Streptomyces cacaoi subsp. cacaoi NBRC 12748.</title>
        <authorList>
            <person name="Hosoyama A."/>
            <person name="Uohara A."/>
            <person name="Ohji S."/>
            <person name="Ichikawa N."/>
        </authorList>
    </citation>
    <scope>NUCLEOTIDE SEQUENCE [LARGE SCALE GENOMIC DNA]</scope>
    <source>
        <strain evidence="2 3">NBRC 12748</strain>
    </source>
</reference>
<sequence>MLALRLTLCSGPLGLLLRFVLLATSAGIGLLLLAALAHAQQHPLRAGEAALRLLWCLLPLAAAAHLATALARTEPRTDTRLGLEAAGLGAGRLPRLSAATTALPCALGSALVSPAAAGSHGTLHLPGTGHRLPLPTEALPLPATLTLLSIVPLTAAVCAAWAVRPVRDPEHRAAPAGATRGGARRPAGRTVRHAGLLGGGALIVCGLALTGYAATLLPRASVSGAAGHGGLPRPGELSASPLAAGWLLAALGLVVAGPGLVSLTGRLLAVHRPGAVRLLAGRALQREAPHVGRALGLACAVGAALAALARVRLGAEGVRPLGPQAVLGVTLVACCAAGSALAALAGARRLRRAAARVLDGLGAPRALRRRVTLARTGVLGAVFALVLCGTAVLAALPLT</sequence>
<feature type="transmembrane region" description="Helical" evidence="1">
    <location>
        <begin position="290"/>
        <end position="313"/>
    </location>
</feature>
<keyword evidence="1" id="KW-1133">Transmembrane helix</keyword>
<feature type="transmembrane region" description="Helical" evidence="1">
    <location>
        <begin position="325"/>
        <end position="347"/>
    </location>
</feature>
<dbReference type="RefSeq" id="WP_086817632.1">
    <property type="nucleotide sequence ID" value="NZ_BJMM01000022.1"/>
</dbReference>
<feature type="transmembrane region" description="Helical" evidence="1">
    <location>
        <begin position="243"/>
        <end position="269"/>
    </location>
</feature>
<feature type="transmembrane region" description="Helical" evidence="1">
    <location>
        <begin position="141"/>
        <end position="163"/>
    </location>
</feature>
<evidence type="ECO:0000313" key="2">
    <source>
        <dbReference type="EMBL" id="GEB51650.1"/>
    </source>
</evidence>
<keyword evidence="3" id="KW-1185">Reference proteome</keyword>
<accession>A0A4Y3R6Y3</accession>